<dbReference type="Gene3D" id="3.40.50.720">
    <property type="entry name" value="NAD(P)-binding Rossmann-like Domain"/>
    <property type="match status" value="1"/>
</dbReference>
<dbReference type="Proteomes" id="UP001165083">
    <property type="component" value="Unassembled WGS sequence"/>
</dbReference>
<sequence>MDAGCSSTPQLCTTTLHIPAVDFILAINAAHVSEWADIFLRSCMDIWLVHKRRQDEVAAADIRGRQLQQELILLQQMEAERALMQFEDKLSAAVAAKARASAEMGRRRSFIEATDRVHANRKVQKQKEERIQFKSSRERAAELEAKQAWTAIAEQVASEVRIATLAWLDTSPDAKEQVQTEATRIFETDAKWIRNELDRDPDNAPARILPRGCRWQVFLEAPHGAVTRKLTKAFYLHTVTYEKYWCDEIVIEECEGIAREVIIQWRIDDALSHLHEKEAEWALHRRQNIAATRIQMMFRCRQAQALCRRIIRNTFIKRVDPSSGQIVYFNLARPQEIRRRPPRLIGNDEPLIPIESSTWVYRQDSHGGGYYERVDTGESSATPPDHYILCTRCSVYFVTRRKTASGARYCIGCYANFRYAARKEAKADATAEEDSGWTKMPVQPANCMVCRTALADFVCTDCKHDATCTRCFNAVHGRLAKNKAHAAPMSLVNRVSERPVGPVQGLRESNIATVVINPGFVDTDLNNHQGVLIPADSVEAMANIVAKLSLEDTGKFFDADPASASLELPW</sequence>
<comment type="caution">
    <text evidence="1">The sequence shown here is derived from an EMBL/GenBank/DDBJ whole genome shotgun (WGS) entry which is preliminary data.</text>
</comment>
<reference evidence="1" key="1">
    <citation type="submission" date="2023-04" db="EMBL/GenBank/DDBJ databases">
        <title>Phytophthora lilii NBRC 32176.</title>
        <authorList>
            <person name="Ichikawa N."/>
            <person name="Sato H."/>
            <person name="Tonouchi N."/>
        </authorList>
    </citation>
    <scope>NUCLEOTIDE SEQUENCE</scope>
    <source>
        <strain evidence="1">NBRC 32176</strain>
    </source>
</reference>
<dbReference type="InterPro" id="IPR036291">
    <property type="entry name" value="NAD(P)-bd_dom_sf"/>
</dbReference>
<dbReference type="AlphaFoldDB" id="A0A9W6TF11"/>
<organism evidence="1 2">
    <name type="scientific">Phytophthora lilii</name>
    <dbReference type="NCBI Taxonomy" id="2077276"/>
    <lineage>
        <taxon>Eukaryota</taxon>
        <taxon>Sar</taxon>
        <taxon>Stramenopiles</taxon>
        <taxon>Oomycota</taxon>
        <taxon>Peronosporomycetes</taxon>
        <taxon>Peronosporales</taxon>
        <taxon>Peronosporaceae</taxon>
        <taxon>Phytophthora</taxon>
    </lineage>
</organism>
<keyword evidence="2" id="KW-1185">Reference proteome</keyword>
<dbReference type="SUPFAM" id="SSF51735">
    <property type="entry name" value="NAD(P)-binding Rossmann-fold domains"/>
    <property type="match status" value="1"/>
</dbReference>
<gene>
    <name evidence="1" type="ORF">Plil01_000257700</name>
</gene>
<proteinExistence type="predicted"/>
<accession>A0A9W6TF11</accession>
<dbReference type="OrthoDB" id="64244at2759"/>
<dbReference type="EMBL" id="BSXW01000093">
    <property type="protein sequence ID" value="GMF11909.1"/>
    <property type="molecule type" value="Genomic_DNA"/>
</dbReference>
<dbReference type="CDD" id="cd19757">
    <property type="entry name" value="Bbox1"/>
    <property type="match status" value="1"/>
</dbReference>
<evidence type="ECO:0000313" key="1">
    <source>
        <dbReference type="EMBL" id="GMF11909.1"/>
    </source>
</evidence>
<protein>
    <submittedName>
        <fullName evidence="1">Unnamed protein product</fullName>
    </submittedName>
</protein>
<evidence type="ECO:0000313" key="2">
    <source>
        <dbReference type="Proteomes" id="UP001165083"/>
    </source>
</evidence>
<name>A0A9W6TF11_9STRA</name>